<protein>
    <recommendedName>
        <fullName evidence="4">DUF4412 domain-containing protein</fullName>
    </recommendedName>
</protein>
<sequence>MSGFRQFISVGFVVMWAGMSPVEAATPAAVEFSADTYQSGPKQVQRVGRIYVGKNRIRSETQQNGQPVVNIIDSDNKLTWVLYPQQQSYIEYPMGSTENITGQKGSPCEGIPGAECKRLGDDMVQDRPATKWSVVITGQSGAMRSTQWIGKQRSILLRQEIDGGPVMVQHMQAVEELNGRQVEKWEMTMSQGNQPAQSSTRWFDPQLNLAIKEMNAGGYVRELRNIKIGSQDPELFAIPSHFRKIIPQQPQKQ</sequence>
<dbReference type="OrthoDB" id="8479446at2"/>
<evidence type="ECO:0000256" key="1">
    <source>
        <dbReference type="SAM" id="SignalP"/>
    </source>
</evidence>
<proteinExistence type="predicted"/>
<name>A0A558DZK2_9GAMM</name>
<evidence type="ECO:0000313" key="3">
    <source>
        <dbReference type="Proteomes" id="UP000316649"/>
    </source>
</evidence>
<dbReference type="EMBL" id="VMNH01000034">
    <property type="protein sequence ID" value="TVO68559.1"/>
    <property type="molecule type" value="Genomic_DNA"/>
</dbReference>
<dbReference type="RefSeq" id="WP_144360632.1">
    <property type="nucleotide sequence ID" value="NZ_VMNH01000034.1"/>
</dbReference>
<evidence type="ECO:0000313" key="2">
    <source>
        <dbReference type="EMBL" id="TVO68559.1"/>
    </source>
</evidence>
<keyword evidence="1" id="KW-0732">Signal</keyword>
<gene>
    <name evidence="2" type="ORF">FHP88_18475</name>
</gene>
<feature type="chain" id="PRO_5022219908" description="DUF4412 domain-containing protein" evidence="1">
    <location>
        <begin position="25"/>
        <end position="253"/>
    </location>
</feature>
<accession>A0A558DZK2</accession>
<organism evidence="2 3">
    <name type="scientific">Sedimenticola selenatireducens</name>
    <dbReference type="NCBI Taxonomy" id="191960"/>
    <lineage>
        <taxon>Bacteria</taxon>
        <taxon>Pseudomonadati</taxon>
        <taxon>Pseudomonadota</taxon>
        <taxon>Gammaproteobacteria</taxon>
        <taxon>Chromatiales</taxon>
        <taxon>Sedimenticolaceae</taxon>
        <taxon>Sedimenticola</taxon>
    </lineage>
</organism>
<feature type="signal peptide" evidence="1">
    <location>
        <begin position="1"/>
        <end position="24"/>
    </location>
</feature>
<keyword evidence="3" id="KW-1185">Reference proteome</keyword>
<evidence type="ECO:0008006" key="4">
    <source>
        <dbReference type="Google" id="ProtNLM"/>
    </source>
</evidence>
<dbReference type="Proteomes" id="UP000316649">
    <property type="component" value="Unassembled WGS sequence"/>
</dbReference>
<reference evidence="2 3" key="1">
    <citation type="submission" date="2019-07" db="EMBL/GenBank/DDBJ databases">
        <title>The pathways for chlorine oxyanion respiration interact through the shared metabolite chlorate.</title>
        <authorList>
            <person name="Barnum T.P."/>
            <person name="Cheng Y."/>
            <person name="Hill K.A."/>
            <person name="Lucas L.N."/>
            <person name="Carlson H.K."/>
            <person name="Coates J.D."/>
        </authorList>
    </citation>
    <scope>NUCLEOTIDE SEQUENCE [LARGE SCALE GENOMIC DNA]</scope>
    <source>
        <strain evidence="2 3">BK-1</strain>
    </source>
</reference>
<comment type="caution">
    <text evidence="2">The sequence shown here is derived from an EMBL/GenBank/DDBJ whole genome shotgun (WGS) entry which is preliminary data.</text>
</comment>
<dbReference type="AlphaFoldDB" id="A0A558DZK2"/>